<dbReference type="EMBL" id="JAGIYQ010000007">
    <property type="protein sequence ID" value="MBP0725989.1"/>
    <property type="molecule type" value="Genomic_DNA"/>
</dbReference>
<evidence type="ECO:0000313" key="1">
    <source>
        <dbReference type="EMBL" id="MBP0725989.1"/>
    </source>
</evidence>
<name>A0A940SKF9_9BACI</name>
<sequence>MKIKLVIGINLFLLVFILSACSIKKDEPSLPLVDVKDSNINLNGDEPPLPKVLAGNSNIEVVRDSYGWEGVSVDRASAPDSVKDKTPTIVAKGVNIKIEFDFNLMPTVINIYRVNENRKVEEKSYNNNIKAPTEKGIYYYDIFVGWNASDDVNASIGSSEYSFVIEIK</sequence>
<dbReference type="PROSITE" id="PS51257">
    <property type="entry name" value="PROKAR_LIPOPROTEIN"/>
    <property type="match status" value="1"/>
</dbReference>
<accession>A0A940SKF9</accession>
<keyword evidence="2" id="KW-1185">Reference proteome</keyword>
<dbReference type="Proteomes" id="UP000682134">
    <property type="component" value="Unassembled WGS sequence"/>
</dbReference>
<comment type="caution">
    <text evidence="1">The sequence shown here is derived from an EMBL/GenBank/DDBJ whole genome shotgun (WGS) entry which is preliminary data.</text>
</comment>
<gene>
    <name evidence="1" type="ORF">J5Y03_12480</name>
</gene>
<reference evidence="1" key="1">
    <citation type="submission" date="2021-04" db="EMBL/GenBank/DDBJ databases">
        <title>Genome seq and assembly of Bacillus sp.</title>
        <authorList>
            <person name="Chhetri G."/>
        </authorList>
    </citation>
    <scope>NUCLEOTIDE SEQUENCE</scope>
    <source>
        <strain evidence="1">RG28</strain>
    </source>
</reference>
<proteinExistence type="predicted"/>
<dbReference type="AlphaFoldDB" id="A0A940SKF9"/>
<evidence type="ECO:0000313" key="2">
    <source>
        <dbReference type="Proteomes" id="UP000682134"/>
    </source>
</evidence>
<organism evidence="1 2">
    <name type="scientific">Gottfriedia endophytica</name>
    <dbReference type="NCBI Taxonomy" id="2820819"/>
    <lineage>
        <taxon>Bacteria</taxon>
        <taxon>Bacillati</taxon>
        <taxon>Bacillota</taxon>
        <taxon>Bacilli</taxon>
        <taxon>Bacillales</taxon>
        <taxon>Bacillaceae</taxon>
        <taxon>Gottfriedia</taxon>
    </lineage>
</organism>
<evidence type="ECO:0008006" key="3">
    <source>
        <dbReference type="Google" id="ProtNLM"/>
    </source>
</evidence>
<dbReference type="RefSeq" id="WP_209406117.1">
    <property type="nucleotide sequence ID" value="NZ_JAGIYQ010000007.1"/>
</dbReference>
<protein>
    <recommendedName>
        <fullName evidence="3">Lipoprotein</fullName>
    </recommendedName>
</protein>